<dbReference type="Proteomes" id="UP000061587">
    <property type="component" value="Chromosome"/>
</dbReference>
<evidence type="ECO:0000256" key="1">
    <source>
        <dbReference type="SAM" id="Phobius"/>
    </source>
</evidence>
<keyword evidence="1" id="KW-1133">Transmembrane helix</keyword>
<reference evidence="4" key="1">
    <citation type="submission" date="2015-10" db="EMBL/GenBank/DDBJ databases">
        <title>Extensive mobilome-driven genome diversification in gut-associated Bacteroides vulgatus mpk.</title>
        <authorList>
            <person name="Beier S."/>
            <person name="Lange A."/>
            <person name="Huson D.H."/>
            <person name="Frick J.-S."/>
            <person name="Autenrieth I.B."/>
        </authorList>
    </citation>
    <scope>NUCLEOTIDE SEQUENCE [LARGE SCALE GENOMIC DNA]</scope>
    <source>
        <strain evidence="4">mpk</strain>
    </source>
</reference>
<keyword evidence="1" id="KW-0472">Membrane</keyword>
<organism evidence="2 4">
    <name type="scientific">Phocaeicola vulgatus</name>
    <name type="common">Bacteroides vulgatus</name>
    <dbReference type="NCBI Taxonomy" id="821"/>
    <lineage>
        <taxon>Bacteria</taxon>
        <taxon>Pseudomonadati</taxon>
        <taxon>Bacteroidota</taxon>
        <taxon>Bacteroidia</taxon>
        <taxon>Bacteroidales</taxon>
        <taxon>Bacteroidaceae</taxon>
        <taxon>Phocaeicola</taxon>
    </lineage>
</organism>
<dbReference type="Pfam" id="PF13150">
    <property type="entry name" value="TraL_transposon"/>
    <property type="match status" value="1"/>
</dbReference>
<dbReference type="PATRIC" id="fig|821.40.peg.2205"/>
<evidence type="ECO:0000313" key="3">
    <source>
        <dbReference type="EMBL" id="MBU9140624.1"/>
    </source>
</evidence>
<sequence>MGKVRIIIEKCATRFRTELRRKLDTLPPKARLAVIAGMLVPFAAGCLYMTSTAIAGFGKGNGTMEMRHIEKPDLPVQESMKLYNNVYGKGTEEK</sequence>
<evidence type="ECO:0000313" key="2">
    <source>
        <dbReference type="EMBL" id="ALK84448.1"/>
    </source>
</evidence>
<dbReference type="Proteomes" id="UP000736888">
    <property type="component" value="Unassembled WGS sequence"/>
</dbReference>
<keyword evidence="1" id="KW-0812">Transmembrane</keyword>
<reference evidence="3" key="3">
    <citation type="submission" date="2021-06" db="EMBL/GenBank/DDBJ databases">
        <title>Collection of gut derived symbiotic bacterial strains cultured from healthy donors.</title>
        <authorList>
            <person name="Lin H."/>
            <person name="Littmann E."/>
            <person name="Pamer E.G."/>
        </authorList>
    </citation>
    <scope>NUCLEOTIDE SEQUENCE</scope>
    <source>
        <strain evidence="3">MSK.6.33</strain>
    </source>
</reference>
<feature type="transmembrane region" description="Helical" evidence="1">
    <location>
        <begin position="32"/>
        <end position="57"/>
    </location>
</feature>
<gene>
    <name evidence="2" type="ORF">BvMPK_1846</name>
    <name evidence="3" type="ORF">KTG10_18135</name>
</gene>
<evidence type="ECO:0000313" key="4">
    <source>
        <dbReference type="Proteomes" id="UP000061587"/>
    </source>
</evidence>
<accession>A0A0P0L8I8</accession>
<dbReference type="AlphaFoldDB" id="A0A0P0L8I8"/>
<proteinExistence type="predicted"/>
<dbReference type="InterPro" id="IPR025050">
    <property type="entry name" value="TraL_transposon"/>
</dbReference>
<dbReference type="EMBL" id="JAHPYS010000051">
    <property type="protein sequence ID" value="MBU9140624.1"/>
    <property type="molecule type" value="Genomic_DNA"/>
</dbReference>
<dbReference type="RefSeq" id="WP_057098989.1">
    <property type="nucleotide sequence ID" value="NZ_JAHPYS010000051.1"/>
</dbReference>
<dbReference type="EMBL" id="CP013020">
    <property type="protein sequence ID" value="ALK84448.1"/>
    <property type="molecule type" value="Genomic_DNA"/>
</dbReference>
<protein>
    <submittedName>
        <fullName evidence="2">Conjugative Transfer Protein TraL</fullName>
    </submittedName>
    <submittedName>
        <fullName evidence="3">DUF3989 domain-containing protein</fullName>
    </submittedName>
</protein>
<reference evidence="2 4" key="2">
    <citation type="journal article" date="2016" name="Genome Biol. Evol.">
        <title>Extensive mobilome-driven genome diversification in mouse gut-associated Bacteroides vulgatus mpk.</title>
        <authorList>
            <person name="Lange A."/>
            <person name="Beier S."/>
            <person name="Steimle A."/>
            <person name="Autenrieth I.B."/>
            <person name="Huson D.H."/>
            <person name="Frick J.S."/>
        </authorList>
    </citation>
    <scope>NUCLEOTIDE SEQUENCE [LARGE SCALE GENOMIC DNA]</scope>
    <source>
        <strain evidence="4">mpk</strain>
        <strain evidence="2">Mpk</strain>
    </source>
</reference>
<name>A0A0P0L8I8_PHOVU</name>